<dbReference type="Proteomes" id="UP000054217">
    <property type="component" value="Unassembled WGS sequence"/>
</dbReference>
<organism evidence="1 2">
    <name type="scientific">Pisolithus tinctorius Marx 270</name>
    <dbReference type="NCBI Taxonomy" id="870435"/>
    <lineage>
        <taxon>Eukaryota</taxon>
        <taxon>Fungi</taxon>
        <taxon>Dikarya</taxon>
        <taxon>Basidiomycota</taxon>
        <taxon>Agaricomycotina</taxon>
        <taxon>Agaricomycetes</taxon>
        <taxon>Agaricomycetidae</taxon>
        <taxon>Boletales</taxon>
        <taxon>Sclerodermatineae</taxon>
        <taxon>Pisolithaceae</taxon>
        <taxon>Pisolithus</taxon>
    </lineage>
</organism>
<reference evidence="1 2" key="1">
    <citation type="submission" date="2014-04" db="EMBL/GenBank/DDBJ databases">
        <authorList>
            <consortium name="DOE Joint Genome Institute"/>
            <person name="Kuo A."/>
            <person name="Kohler A."/>
            <person name="Costa M.D."/>
            <person name="Nagy L.G."/>
            <person name="Floudas D."/>
            <person name="Copeland A."/>
            <person name="Barry K.W."/>
            <person name="Cichocki N."/>
            <person name="Veneault-Fourrey C."/>
            <person name="LaButti K."/>
            <person name="Lindquist E.A."/>
            <person name="Lipzen A."/>
            <person name="Lundell T."/>
            <person name="Morin E."/>
            <person name="Murat C."/>
            <person name="Sun H."/>
            <person name="Tunlid A."/>
            <person name="Henrissat B."/>
            <person name="Grigoriev I.V."/>
            <person name="Hibbett D.S."/>
            <person name="Martin F."/>
            <person name="Nordberg H.P."/>
            <person name="Cantor M.N."/>
            <person name="Hua S.X."/>
        </authorList>
    </citation>
    <scope>NUCLEOTIDE SEQUENCE [LARGE SCALE GENOMIC DNA]</scope>
    <source>
        <strain evidence="1 2">Marx 270</strain>
    </source>
</reference>
<dbReference type="HOGENOM" id="CLU_3051374_0_0_1"/>
<evidence type="ECO:0000313" key="1">
    <source>
        <dbReference type="EMBL" id="KIN98116.1"/>
    </source>
</evidence>
<reference evidence="2" key="2">
    <citation type="submission" date="2015-01" db="EMBL/GenBank/DDBJ databases">
        <title>Evolutionary Origins and Diversification of the Mycorrhizal Mutualists.</title>
        <authorList>
            <consortium name="DOE Joint Genome Institute"/>
            <consortium name="Mycorrhizal Genomics Consortium"/>
            <person name="Kohler A."/>
            <person name="Kuo A."/>
            <person name="Nagy L.G."/>
            <person name="Floudas D."/>
            <person name="Copeland A."/>
            <person name="Barry K.W."/>
            <person name="Cichocki N."/>
            <person name="Veneault-Fourrey C."/>
            <person name="LaButti K."/>
            <person name="Lindquist E.A."/>
            <person name="Lipzen A."/>
            <person name="Lundell T."/>
            <person name="Morin E."/>
            <person name="Murat C."/>
            <person name="Riley R."/>
            <person name="Ohm R."/>
            <person name="Sun H."/>
            <person name="Tunlid A."/>
            <person name="Henrissat B."/>
            <person name="Grigoriev I.V."/>
            <person name="Hibbett D.S."/>
            <person name="Martin F."/>
        </authorList>
    </citation>
    <scope>NUCLEOTIDE SEQUENCE [LARGE SCALE GENOMIC DNA]</scope>
    <source>
        <strain evidence="2">Marx 270</strain>
    </source>
</reference>
<name>A0A0C3JKK9_PISTI</name>
<protein>
    <submittedName>
        <fullName evidence="1">Uncharacterized protein</fullName>
    </submittedName>
</protein>
<dbReference type="InParanoid" id="A0A0C3JKK9"/>
<evidence type="ECO:0000313" key="2">
    <source>
        <dbReference type="Proteomes" id="UP000054217"/>
    </source>
</evidence>
<sequence length="54" mass="6127">MAGRIPTHHFSHQVGQRLGYPGRSNAMGYSWLVSNLFIPTPQNYTVERIRALTV</sequence>
<dbReference type="AlphaFoldDB" id="A0A0C3JKK9"/>
<dbReference type="EMBL" id="KN832019">
    <property type="protein sequence ID" value="KIN98116.1"/>
    <property type="molecule type" value="Genomic_DNA"/>
</dbReference>
<gene>
    <name evidence="1" type="ORF">M404DRAFT_1005634</name>
</gene>
<accession>A0A0C3JKK9</accession>
<proteinExistence type="predicted"/>
<keyword evidence="2" id="KW-1185">Reference proteome</keyword>